<keyword evidence="2" id="KW-0732">Signal</keyword>
<protein>
    <submittedName>
        <fullName evidence="3">Uncharacterized protein</fullName>
    </submittedName>
</protein>
<dbReference type="EMBL" id="VOSK01000114">
    <property type="protein sequence ID" value="MPR27918.1"/>
    <property type="molecule type" value="Genomic_DNA"/>
</dbReference>
<organism evidence="3 4">
    <name type="scientific">Microvirga tunisiensis</name>
    <dbReference type="NCBI Taxonomy" id="2108360"/>
    <lineage>
        <taxon>Bacteria</taxon>
        <taxon>Pseudomonadati</taxon>
        <taxon>Pseudomonadota</taxon>
        <taxon>Alphaproteobacteria</taxon>
        <taxon>Hyphomicrobiales</taxon>
        <taxon>Methylobacteriaceae</taxon>
        <taxon>Microvirga</taxon>
    </lineage>
</organism>
<evidence type="ECO:0000313" key="3">
    <source>
        <dbReference type="EMBL" id="MPR27918.1"/>
    </source>
</evidence>
<accession>A0A5N7MM40</accession>
<comment type="caution">
    <text evidence="3">The sequence shown here is derived from an EMBL/GenBank/DDBJ whole genome shotgun (WGS) entry which is preliminary data.</text>
</comment>
<evidence type="ECO:0000256" key="1">
    <source>
        <dbReference type="SAM" id="MobiDB-lite"/>
    </source>
</evidence>
<evidence type="ECO:0000313" key="4">
    <source>
        <dbReference type="Proteomes" id="UP000403266"/>
    </source>
</evidence>
<proteinExistence type="predicted"/>
<feature type="signal peptide" evidence="2">
    <location>
        <begin position="1"/>
        <end position="26"/>
    </location>
</feature>
<evidence type="ECO:0000256" key="2">
    <source>
        <dbReference type="SAM" id="SignalP"/>
    </source>
</evidence>
<keyword evidence="4" id="KW-1185">Reference proteome</keyword>
<feature type="region of interest" description="Disordered" evidence="1">
    <location>
        <begin position="41"/>
        <end position="74"/>
    </location>
</feature>
<dbReference type="OrthoDB" id="5455653at2"/>
<feature type="compositionally biased region" description="Basic and acidic residues" evidence="1">
    <location>
        <begin position="41"/>
        <end position="53"/>
    </location>
</feature>
<feature type="chain" id="PRO_5030135566" evidence="2">
    <location>
        <begin position="27"/>
        <end position="289"/>
    </location>
</feature>
<name>A0A5N7MM40_9HYPH</name>
<sequence>MTGFTARILGLLGCLLTLSVVLPAHADPFFVRVYGRTYKIDPRHPSDEPKGPKPQDAMKALPSDLGRGPGVRASHEEVLAEVEERVWIARNQLDAKLDETAGSRDRRNAGSDPKAVRQEITGSLATGDGQARSPELQTLYDRQRALNLLVRELRRSLDLPVRTPETGFSRPKLAPDIEASYRAQDFDPYAAYYGFRRVKAAFRSGDAELLSRVSHYPLMVTGKVRRTIRNREQLIAAKETVMNAAIREAVAKSTFESVFVRDKGLMLGEGAVWITQDKTGFALGTVNLD</sequence>
<gene>
    <name evidence="3" type="ORF">FS320_22805</name>
</gene>
<dbReference type="RefSeq" id="WP_152714227.1">
    <property type="nucleotide sequence ID" value="NZ_VOSJ01000108.1"/>
</dbReference>
<dbReference type="Proteomes" id="UP000403266">
    <property type="component" value="Unassembled WGS sequence"/>
</dbReference>
<dbReference type="AlphaFoldDB" id="A0A5N7MM40"/>
<reference evidence="3 4" key="1">
    <citation type="journal article" date="2019" name="Syst. Appl. Microbiol.">
        <title>Microvirga tunisiensis sp. nov., a root nodule symbiotic bacterium isolated from Lupinus micranthus and L. luteus grown in Northern Tunisia.</title>
        <authorList>
            <person name="Msaddak A."/>
            <person name="Rejili M."/>
            <person name="Duran D."/>
            <person name="Mars M."/>
            <person name="Palacios J.M."/>
            <person name="Ruiz-Argueso T."/>
            <person name="Rey L."/>
            <person name="Imperial J."/>
        </authorList>
    </citation>
    <scope>NUCLEOTIDE SEQUENCE [LARGE SCALE GENOMIC DNA]</scope>
    <source>
        <strain evidence="3 4">Lmie10</strain>
    </source>
</reference>